<dbReference type="AlphaFoldDB" id="A0A0H2RRF0"/>
<evidence type="ECO:0000256" key="5">
    <source>
        <dbReference type="ARBA" id="ARBA00023157"/>
    </source>
</evidence>
<dbReference type="Proteomes" id="UP000053477">
    <property type="component" value="Unassembled WGS sequence"/>
</dbReference>
<keyword evidence="8" id="KW-1185">Reference proteome</keyword>
<dbReference type="GO" id="GO:0009277">
    <property type="term" value="C:fungal-type cell wall"/>
    <property type="evidence" value="ECO:0007669"/>
    <property type="project" value="InterPro"/>
</dbReference>
<proteinExistence type="inferred from homology"/>
<keyword evidence="5 6" id="KW-1015">Disulfide bond</keyword>
<evidence type="ECO:0000256" key="4">
    <source>
        <dbReference type="ARBA" id="ARBA00022525"/>
    </source>
</evidence>
<accession>A0A0H2RRF0</accession>
<dbReference type="SMART" id="SM00075">
    <property type="entry name" value="HYDRO"/>
    <property type="match status" value="1"/>
</dbReference>
<evidence type="ECO:0000313" key="7">
    <source>
        <dbReference type="EMBL" id="KLO14560.1"/>
    </source>
</evidence>
<dbReference type="InterPro" id="IPR001338">
    <property type="entry name" value="Class_I_Hydrophobin"/>
</dbReference>
<evidence type="ECO:0000256" key="3">
    <source>
        <dbReference type="ARBA" id="ARBA00022512"/>
    </source>
</evidence>
<dbReference type="Pfam" id="PF01185">
    <property type="entry name" value="Hydrophobin"/>
    <property type="match status" value="1"/>
</dbReference>
<evidence type="ECO:0000256" key="1">
    <source>
        <dbReference type="ARBA" id="ARBA00004191"/>
    </source>
</evidence>
<gene>
    <name evidence="7" type="ORF">SCHPADRAFT_939486</name>
</gene>
<keyword evidence="3 6" id="KW-0134">Cell wall</keyword>
<reference evidence="7 8" key="1">
    <citation type="submission" date="2015-04" db="EMBL/GenBank/DDBJ databases">
        <title>Complete genome sequence of Schizopora paradoxa KUC8140, a cosmopolitan wood degrader in East Asia.</title>
        <authorList>
            <consortium name="DOE Joint Genome Institute"/>
            <person name="Min B."/>
            <person name="Park H."/>
            <person name="Jang Y."/>
            <person name="Kim J.-J."/>
            <person name="Kim K.H."/>
            <person name="Pangilinan J."/>
            <person name="Lipzen A."/>
            <person name="Riley R."/>
            <person name="Grigoriev I.V."/>
            <person name="Spatafora J.W."/>
            <person name="Choi I.-G."/>
        </authorList>
    </citation>
    <scope>NUCLEOTIDE SEQUENCE [LARGE SCALE GENOMIC DNA]</scope>
    <source>
        <strain evidence="7 8">KUC8140</strain>
    </source>
</reference>
<dbReference type="EMBL" id="KQ085942">
    <property type="protein sequence ID" value="KLO14560.1"/>
    <property type="molecule type" value="Genomic_DNA"/>
</dbReference>
<dbReference type="STRING" id="27342.A0A0H2RRF0"/>
<dbReference type="CDD" id="cd23507">
    <property type="entry name" value="hydrophobin_I"/>
    <property type="match status" value="1"/>
</dbReference>
<feature type="chain" id="PRO_5013985127" description="Hydrophobin" evidence="6">
    <location>
        <begin position="19"/>
        <end position="108"/>
    </location>
</feature>
<name>A0A0H2RRF0_9AGAM</name>
<feature type="signal peptide" evidence="6">
    <location>
        <begin position="1"/>
        <end position="18"/>
    </location>
</feature>
<keyword evidence="4 6" id="KW-0964">Secreted</keyword>
<dbReference type="GO" id="GO:0005199">
    <property type="term" value="F:structural constituent of cell wall"/>
    <property type="evidence" value="ECO:0007669"/>
    <property type="project" value="InterPro"/>
</dbReference>
<dbReference type="InParanoid" id="A0A0H2RRF0"/>
<comment type="subcellular location">
    <subcellularLocation>
        <location evidence="1 6">Secreted</location>
        <location evidence="1 6">Cell wall</location>
    </subcellularLocation>
</comment>
<sequence>MLFNKLAALAILPLLAAATPRPQGSECKNGTLQCCQSVQSADSPAVSTLLGLLGVVLKDPTGTDAVGITCTPISVIGVAGTSCTAQPVCCSNDSFNGLIALGCTPVNV</sequence>
<evidence type="ECO:0000256" key="2">
    <source>
        <dbReference type="ARBA" id="ARBA00010446"/>
    </source>
</evidence>
<protein>
    <recommendedName>
        <fullName evidence="6">Hydrophobin</fullName>
    </recommendedName>
</protein>
<comment type="similarity">
    <text evidence="2 6">Belongs to the fungal hydrophobin family.</text>
</comment>
<evidence type="ECO:0000256" key="6">
    <source>
        <dbReference type="RuleBase" id="RU365009"/>
    </source>
</evidence>
<organism evidence="7 8">
    <name type="scientific">Schizopora paradoxa</name>
    <dbReference type="NCBI Taxonomy" id="27342"/>
    <lineage>
        <taxon>Eukaryota</taxon>
        <taxon>Fungi</taxon>
        <taxon>Dikarya</taxon>
        <taxon>Basidiomycota</taxon>
        <taxon>Agaricomycotina</taxon>
        <taxon>Agaricomycetes</taxon>
        <taxon>Hymenochaetales</taxon>
        <taxon>Schizoporaceae</taxon>
        <taxon>Schizopora</taxon>
    </lineage>
</organism>
<evidence type="ECO:0000313" key="8">
    <source>
        <dbReference type="Proteomes" id="UP000053477"/>
    </source>
</evidence>
<keyword evidence="6" id="KW-0732">Signal</keyword>
<dbReference type="OrthoDB" id="4225815at2759"/>